<dbReference type="Pfam" id="PF00106">
    <property type="entry name" value="adh_short"/>
    <property type="match status" value="1"/>
</dbReference>
<gene>
    <name evidence="4" type="ORF">EV138_0775</name>
</gene>
<dbReference type="Proteomes" id="UP000295151">
    <property type="component" value="Unassembled WGS sequence"/>
</dbReference>
<name>A0A4R7T811_9ACTN</name>
<dbReference type="PRINTS" id="PR00081">
    <property type="entry name" value="GDHRDH"/>
</dbReference>
<evidence type="ECO:0000256" key="2">
    <source>
        <dbReference type="ARBA" id="ARBA00023002"/>
    </source>
</evidence>
<dbReference type="SUPFAM" id="SSF51735">
    <property type="entry name" value="NAD(P)-binding Rossmann-fold domains"/>
    <property type="match status" value="1"/>
</dbReference>
<organism evidence="4 5">
    <name type="scientific">Kribbella voronezhensis</name>
    <dbReference type="NCBI Taxonomy" id="2512212"/>
    <lineage>
        <taxon>Bacteria</taxon>
        <taxon>Bacillati</taxon>
        <taxon>Actinomycetota</taxon>
        <taxon>Actinomycetes</taxon>
        <taxon>Propionibacteriales</taxon>
        <taxon>Kribbellaceae</taxon>
        <taxon>Kribbella</taxon>
    </lineage>
</organism>
<dbReference type="OrthoDB" id="4690547at2"/>
<dbReference type="InterPro" id="IPR002347">
    <property type="entry name" value="SDR_fam"/>
</dbReference>
<evidence type="ECO:0000256" key="1">
    <source>
        <dbReference type="ARBA" id="ARBA00006484"/>
    </source>
</evidence>
<dbReference type="EMBL" id="SOCE01000001">
    <property type="protein sequence ID" value="TDU87257.1"/>
    <property type="molecule type" value="Genomic_DNA"/>
</dbReference>
<keyword evidence="2" id="KW-0560">Oxidoreductase</keyword>
<comment type="similarity">
    <text evidence="1 3">Belongs to the short-chain dehydrogenases/reductases (SDR) family.</text>
</comment>
<evidence type="ECO:0000313" key="5">
    <source>
        <dbReference type="Proteomes" id="UP000295151"/>
    </source>
</evidence>
<proteinExistence type="inferred from homology"/>
<dbReference type="PANTHER" id="PTHR43391">
    <property type="entry name" value="RETINOL DEHYDROGENASE-RELATED"/>
    <property type="match status" value="1"/>
</dbReference>
<dbReference type="GO" id="GO:0016491">
    <property type="term" value="F:oxidoreductase activity"/>
    <property type="evidence" value="ECO:0007669"/>
    <property type="project" value="UniProtKB-KW"/>
</dbReference>
<evidence type="ECO:0000313" key="4">
    <source>
        <dbReference type="EMBL" id="TDU87257.1"/>
    </source>
</evidence>
<dbReference type="AlphaFoldDB" id="A0A4R7T811"/>
<accession>A0A4R7T811</accession>
<dbReference type="PRINTS" id="PR00080">
    <property type="entry name" value="SDRFAMILY"/>
</dbReference>
<reference evidence="4 5" key="1">
    <citation type="submission" date="2019-03" db="EMBL/GenBank/DDBJ databases">
        <title>Genomic Encyclopedia of Type Strains, Phase III (KMG-III): the genomes of soil and plant-associated and newly described type strains.</title>
        <authorList>
            <person name="Whitman W."/>
        </authorList>
    </citation>
    <scope>NUCLEOTIDE SEQUENCE [LARGE SCALE GENOMIC DNA]</scope>
    <source>
        <strain evidence="4 5">VKM Ac-2575</strain>
    </source>
</reference>
<dbReference type="PANTHER" id="PTHR43391:SF94">
    <property type="entry name" value="OXIDOREDUCTASE-RELATED"/>
    <property type="match status" value="1"/>
</dbReference>
<comment type="caution">
    <text evidence="4">The sequence shown here is derived from an EMBL/GenBank/DDBJ whole genome shotgun (WGS) entry which is preliminary data.</text>
</comment>
<protein>
    <submittedName>
        <fullName evidence="4">Short-subunit dehydrogenase</fullName>
    </submittedName>
</protein>
<dbReference type="InterPro" id="IPR036291">
    <property type="entry name" value="NAD(P)-bd_dom_sf"/>
</dbReference>
<dbReference type="Gene3D" id="3.40.50.720">
    <property type="entry name" value="NAD(P)-binding Rossmann-like Domain"/>
    <property type="match status" value="1"/>
</dbReference>
<evidence type="ECO:0000256" key="3">
    <source>
        <dbReference type="RuleBase" id="RU000363"/>
    </source>
</evidence>
<sequence length="245" mass="25834">MDLAGRKVWIIGASTGIGAALASELAGRGAAVAVSARRVDGLRAVAGDRMAVVPLDITDADRVPHALAEVVEALGGLDIVVLSAGYWKQMGEDFDVESFHRHLDVNLGGFANCLGAVIPYLRERGAGMIVGISSVAGYRGLPGSEAYGATKAAQINLLEALRVRLRPDGIDVLTVCPGFVETEMTEQNTFPMPFIVSAPAAARAIADGMAKQSARIVFPWQMALLMKAAKLVPDRLWALALTPRS</sequence>
<dbReference type="RefSeq" id="WP_133977051.1">
    <property type="nucleotide sequence ID" value="NZ_SOCE01000001.1"/>
</dbReference>
<keyword evidence="5" id="KW-1185">Reference proteome</keyword>